<gene>
    <name evidence="2" type="ORF">CCV52592_1171</name>
</gene>
<organism evidence="2 3">
    <name type="scientific">Campylobacter curvus (strain 525.92)</name>
    <dbReference type="NCBI Taxonomy" id="360105"/>
    <lineage>
        <taxon>Bacteria</taxon>
        <taxon>Pseudomonadati</taxon>
        <taxon>Campylobacterota</taxon>
        <taxon>Epsilonproteobacteria</taxon>
        <taxon>Campylobacterales</taxon>
        <taxon>Campylobacteraceae</taxon>
        <taxon>Campylobacter</taxon>
    </lineage>
</organism>
<sequence length="132" mass="15569">MLNLDEKSLALTLSRLIATHKFIFLMNFAMFFIAILRYDMWQKVVMVALFIYILYLHIRLSFDAFIMQDFSHERLEAQKFDSSLRTLGLAKNMRPADMKSRCKGAIGLYKKLIFTSVFYLLLGLVLDMRYAY</sequence>
<keyword evidence="1" id="KW-1133">Transmembrane helix</keyword>
<keyword evidence="3" id="KW-1185">Reference proteome</keyword>
<evidence type="ECO:0000256" key="1">
    <source>
        <dbReference type="SAM" id="Phobius"/>
    </source>
</evidence>
<dbReference type="EMBL" id="CP000767">
    <property type="protein sequence ID" value="EAU00933.1"/>
    <property type="molecule type" value="Genomic_DNA"/>
</dbReference>
<evidence type="ECO:0000313" key="2">
    <source>
        <dbReference type="EMBL" id="EAU00933.1"/>
    </source>
</evidence>
<feature type="transmembrane region" description="Helical" evidence="1">
    <location>
        <begin position="21"/>
        <end position="38"/>
    </location>
</feature>
<dbReference type="HOGENOM" id="CLU_1913205_0_0_7"/>
<dbReference type="Proteomes" id="UP000006380">
    <property type="component" value="Chromosome"/>
</dbReference>
<evidence type="ECO:0000313" key="3">
    <source>
        <dbReference type="Proteomes" id="UP000006380"/>
    </source>
</evidence>
<feature type="transmembrane region" description="Helical" evidence="1">
    <location>
        <begin position="44"/>
        <end position="62"/>
    </location>
</feature>
<dbReference type="OrthoDB" id="5355904at2"/>
<keyword evidence="1" id="KW-0812">Transmembrane</keyword>
<dbReference type="RefSeq" id="WP_011991941.1">
    <property type="nucleotide sequence ID" value="NC_009715.2"/>
</dbReference>
<accession>A7GX05</accession>
<dbReference type="KEGG" id="ccv:CCV52592_1171"/>
<keyword evidence="1" id="KW-0472">Membrane</keyword>
<name>A7GX05_CAMC5</name>
<feature type="transmembrane region" description="Helical" evidence="1">
    <location>
        <begin position="108"/>
        <end position="126"/>
    </location>
</feature>
<dbReference type="STRING" id="360105.CCV52592_1171"/>
<proteinExistence type="predicted"/>
<reference evidence="2" key="1">
    <citation type="submission" date="2016-07" db="EMBL/GenBank/DDBJ databases">
        <title>Comparative genomics of the Campylobacter concisus group.</title>
        <authorList>
            <person name="Miller W.G."/>
            <person name="Yee E."/>
            <person name="Chapman M.H."/>
            <person name="Huynh S."/>
            <person name="Bono J.L."/>
            <person name="On S.L.W."/>
            <person name="StLeger J."/>
            <person name="Foster G."/>
            <person name="Parker C.T."/>
        </authorList>
    </citation>
    <scope>NUCLEOTIDE SEQUENCE</scope>
    <source>
        <strain evidence="2">525.92</strain>
    </source>
</reference>
<dbReference type="AlphaFoldDB" id="A7GX05"/>
<protein>
    <submittedName>
        <fullName evidence="2">Membrane protein</fullName>
    </submittedName>
</protein>